<dbReference type="Gene3D" id="3.40.1190.20">
    <property type="match status" value="1"/>
</dbReference>
<dbReference type="NCBIfam" id="TIGR03828">
    <property type="entry name" value="pfkB"/>
    <property type="match status" value="1"/>
</dbReference>
<dbReference type="Pfam" id="PF00294">
    <property type="entry name" value="PfkB"/>
    <property type="match status" value="1"/>
</dbReference>
<dbReference type="InterPro" id="IPR002173">
    <property type="entry name" value="Carboh/pur_kinase_PfkB_CS"/>
</dbReference>
<keyword evidence="3 7" id="KW-0547">Nucleotide-binding</keyword>
<dbReference type="PATRIC" id="fig|657314.3.peg.2267"/>
<sequence>MIITVTMNPAIDKTVEVDKFQPYALNRIRRIEYDAGGKGINVSKTIHALGGESLAMGFLGGNTGMTIENVLNARNIRHDFIYVDGDTRTNTKIFDCVGGVTELNEPGPAITDNQTEALIQKIRTYTDNETLVVLAGSVPGGVRKTVYAEIAECVHKKGGKVLLDADGELFRLALKAVPDIIKPNQTELEEYAGLDHKLSVAELMELAESLCQKGIQTVAVSMGKDGAVFAGENYKINCPALPVKAHSTVGAGDAMVAALAYAHDRKLQEKEMVRLCMAVSAGAVTTVGTKPPDRVLVEQLMSEVRMQML</sequence>
<dbReference type="PANTHER" id="PTHR46566:SF2">
    <property type="entry name" value="ATP-DEPENDENT 6-PHOSPHOFRUCTOKINASE ISOZYME 2"/>
    <property type="match status" value="1"/>
</dbReference>
<protein>
    <recommendedName>
        <fullName evidence="7">Tagatose-6-phosphate kinase</fullName>
        <ecNumber evidence="7">2.7.1.144</ecNumber>
    </recommendedName>
</protein>
<dbReference type="GO" id="GO:0008662">
    <property type="term" value="F:1-phosphofructokinase activity"/>
    <property type="evidence" value="ECO:0007669"/>
    <property type="project" value="UniProtKB-UniRule"/>
</dbReference>
<accession>D4LSH4</accession>
<keyword evidence="2 7" id="KW-0808">Transferase</keyword>
<dbReference type="NCBIfam" id="TIGR03168">
    <property type="entry name" value="1-PFK"/>
    <property type="match status" value="1"/>
</dbReference>
<evidence type="ECO:0000256" key="6">
    <source>
        <dbReference type="ARBA" id="ARBA00047745"/>
    </source>
</evidence>
<dbReference type="PIRSF" id="PIRSF000535">
    <property type="entry name" value="1PFK/6PFK/LacC"/>
    <property type="match status" value="1"/>
</dbReference>
<feature type="domain" description="Carbohydrate kinase PfkB" evidence="10">
    <location>
        <begin position="7"/>
        <end position="291"/>
    </location>
</feature>
<dbReference type="InterPro" id="IPR029056">
    <property type="entry name" value="Ribokinase-like"/>
</dbReference>
<name>D4LSH4_9FIRM</name>
<evidence type="ECO:0000313" key="11">
    <source>
        <dbReference type="EMBL" id="CBL23732.1"/>
    </source>
</evidence>
<dbReference type="KEGG" id="rob:CK5_24140"/>
<evidence type="ECO:0000256" key="4">
    <source>
        <dbReference type="ARBA" id="ARBA00022777"/>
    </source>
</evidence>
<keyword evidence="5 7" id="KW-0067">ATP-binding</keyword>
<comment type="catalytic activity">
    <reaction evidence="7">
        <text>D-tagatofuranose 6-phosphate + ATP = D-tagatofuranose 1,6-bisphosphate + ADP + H(+)</text>
        <dbReference type="Rhea" id="RHEA:12420"/>
        <dbReference type="ChEBI" id="CHEBI:15378"/>
        <dbReference type="ChEBI" id="CHEBI:30616"/>
        <dbReference type="ChEBI" id="CHEBI:58694"/>
        <dbReference type="ChEBI" id="CHEBI:58695"/>
        <dbReference type="ChEBI" id="CHEBI:456216"/>
        <dbReference type="EC" id="2.7.1.144"/>
    </reaction>
</comment>
<comment type="catalytic activity">
    <reaction evidence="6 9">
        <text>beta-D-fructose 1-phosphate + ATP = beta-D-fructose 1,6-bisphosphate + ADP + H(+)</text>
        <dbReference type="Rhea" id="RHEA:14213"/>
        <dbReference type="ChEBI" id="CHEBI:15378"/>
        <dbReference type="ChEBI" id="CHEBI:30616"/>
        <dbReference type="ChEBI" id="CHEBI:32966"/>
        <dbReference type="ChEBI" id="CHEBI:138881"/>
        <dbReference type="ChEBI" id="CHEBI:456216"/>
        <dbReference type="EC" id="2.7.1.56"/>
    </reaction>
</comment>
<comment type="function">
    <text evidence="9">Catalyzes the ATP-dependent phosphorylation of fructose-l-phosphate to fructose-l,6-bisphosphate.</text>
</comment>
<dbReference type="CDD" id="cd01164">
    <property type="entry name" value="FruK_PfkB_like"/>
    <property type="match status" value="1"/>
</dbReference>
<comment type="pathway">
    <text evidence="7">Carbohydrate metabolism; D-tagatose 6-phosphate degradation; D-glyceraldehyde 3-phosphate and glycerone phosphate from D-tagatose 6-phosphate: step 1/2.</text>
</comment>
<comment type="similarity">
    <text evidence="7">Belongs to the carbohydrate kinase PfkB family. LacC subfamily.</text>
</comment>
<evidence type="ECO:0000256" key="8">
    <source>
        <dbReference type="RuleBase" id="RU003704"/>
    </source>
</evidence>
<evidence type="ECO:0000256" key="2">
    <source>
        <dbReference type="ARBA" id="ARBA00022679"/>
    </source>
</evidence>
<dbReference type="GO" id="GO:0005829">
    <property type="term" value="C:cytosol"/>
    <property type="evidence" value="ECO:0007669"/>
    <property type="project" value="TreeGrafter"/>
</dbReference>
<dbReference type="InterPro" id="IPR011611">
    <property type="entry name" value="PfkB_dom"/>
</dbReference>
<dbReference type="InterPro" id="IPR017583">
    <property type="entry name" value="Tagatose/fructose_Pkinase"/>
</dbReference>
<keyword evidence="4 8" id="KW-0418">Kinase</keyword>
<proteinExistence type="inferred from homology"/>
<dbReference type="AlphaFoldDB" id="D4LSH4"/>
<dbReference type="GO" id="GO:0009024">
    <property type="term" value="F:tagatose-6-phosphate kinase activity"/>
    <property type="evidence" value="ECO:0007669"/>
    <property type="project" value="UniProtKB-EC"/>
</dbReference>
<evidence type="ECO:0000256" key="7">
    <source>
        <dbReference type="PIRNR" id="PIRNR000535"/>
    </source>
</evidence>
<dbReference type="GO" id="GO:0005524">
    <property type="term" value="F:ATP binding"/>
    <property type="evidence" value="ECO:0007669"/>
    <property type="project" value="UniProtKB-UniRule"/>
</dbReference>
<dbReference type="Proteomes" id="UP000008955">
    <property type="component" value="Chromosome"/>
</dbReference>
<keyword evidence="12" id="KW-1185">Reference proteome</keyword>
<dbReference type="GO" id="GO:0005988">
    <property type="term" value="P:lactose metabolic process"/>
    <property type="evidence" value="ECO:0007669"/>
    <property type="project" value="UniProtKB-KW"/>
</dbReference>
<dbReference type="SUPFAM" id="SSF53613">
    <property type="entry name" value="Ribokinase-like"/>
    <property type="match status" value="1"/>
</dbReference>
<reference evidence="11 12" key="1">
    <citation type="submission" date="2010-03" db="EMBL/GenBank/DDBJ databases">
        <title>The genome sequence of Ruminococcus obeum A2-162.</title>
        <authorList>
            <consortium name="metaHIT consortium -- http://www.metahit.eu/"/>
            <person name="Pajon A."/>
            <person name="Turner K."/>
            <person name="Parkhill J."/>
            <person name="Duncan S."/>
            <person name="Flint H."/>
        </authorList>
    </citation>
    <scope>NUCLEOTIDE SEQUENCE [LARGE SCALE GENOMIC DNA]</scope>
    <source>
        <strain evidence="11 12">A2-162</strain>
    </source>
</reference>
<evidence type="ECO:0000256" key="5">
    <source>
        <dbReference type="ARBA" id="ARBA00022840"/>
    </source>
</evidence>
<dbReference type="GO" id="GO:2001059">
    <property type="term" value="P:D-tagatose 6-phosphate catabolic process"/>
    <property type="evidence" value="ECO:0007669"/>
    <property type="project" value="UniProtKB-UniPathway"/>
</dbReference>
<dbReference type="RefSeq" id="WP_015542515.1">
    <property type="nucleotide sequence ID" value="NC_021022.1"/>
</dbReference>
<dbReference type="PROSITE" id="PS00584">
    <property type="entry name" value="PFKB_KINASES_2"/>
    <property type="match status" value="1"/>
</dbReference>
<comment type="similarity">
    <text evidence="1">Belongs to the carbohydrate kinase pfkB family.</text>
</comment>
<dbReference type="HOGENOM" id="CLU_050013_0_2_9"/>
<dbReference type="PRINTS" id="PR00990">
    <property type="entry name" value="RIBOKINASE"/>
</dbReference>
<dbReference type="FunFam" id="3.40.1190.20:FF:000001">
    <property type="entry name" value="Phosphofructokinase"/>
    <property type="match status" value="1"/>
</dbReference>
<evidence type="ECO:0000256" key="1">
    <source>
        <dbReference type="ARBA" id="ARBA00005380"/>
    </source>
</evidence>
<dbReference type="EMBL" id="FP929054">
    <property type="protein sequence ID" value="CBL23732.1"/>
    <property type="molecule type" value="Genomic_DNA"/>
</dbReference>
<dbReference type="PROSITE" id="PS00583">
    <property type="entry name" value="PFKB_KINASES_1"/>
    <property type="match status" value="1"/>
</dbReference>
<reference evidence="11 12" key="2">
    <citation type="submission" date="2010-03" db="EMBL/GenBank/DDBJ databases">
        <authorList>
            <person name="Pajon A."/>
        </authorList>
    </citation>
    <scope>NUCLEOTIDE SEQUENCE [LARGE SCALE GENOMIC DNA]</scope>
    <source>
        <strain evidence="11 12">A2-162</strain>
    </source>
</reference>
<keyword evidence="7" id="KW-0423">Lactose metabolism</keyword>
<organism evidence="11 12">
    <name type="scientific">Blautia obeum A2-162</name>
    <dbReference type="NCBI Taxonomy" id="657314"/>
    <lineage>
        <taxon>Bacteria</taxon>
        <taxon>Bacillati</taxon>
        <taxon>Bacillota</taxon>
        <taxon>Clostridia</taxon>
        <taxon>Lachnospirales</taxon>
        <taxon>Lachnospiraceae</taxon>
        <taxon>Blautia</taxon>
    </lineage>
</organism>
<gene>
    <name evidence="11" type="ORF">CK5_24140</name>
</gene>
<dbReference type="InterPro" id="IPR002139">
    <property type="entry name" value="Ribo/fructo_kinase"/>
</dbReference>
<evidence type="ECO:0000313" key="12">
    <source>
        <dbReference type="Proteomes" id="UP000008955"/>
    </source>
</evidence>
<evidence type="ECO:0000259" key="10">
    <source>
        <dbReference type="Pfam" id="PF00294"/>
    </source>
</evidence>
<dbReference type="EC" id="2.7.1.144" evidence="7"/>
<dbReference type="UniPathway" id="UPA00704">
    <property type="reaction ID" value="UER00715"/>
</dbReference>
<evidence type="ECO:0000256" key="3">
    <source>
        <dbReference type="ARBA" id="ARBA00022741"/>
    </source>
</evidence>
<dbReference type="GO" id="GO:0044281">
    <property type="term" value="P:small molecule metabolic process"/>
    <property type="evidence" value="ECO:0007669"/>
    <property type="project" value="UniProtKB-ARBA"/>
</dbReference>
<evidence type="ECO:0000256" key="9">
    <source>
        <dbReference type="RuleBase" id="RU369061"/>
    </source>
</evidence>
<dbReference type="GO" id="GO:0016052">
    <property type="term" value="P:carbohydrate catabolic process"/>
    <property type="evidence" value="ECO:0007669"/>
    <property type="project" value="UniProtKB-ARBA"/>
</dbReference>
<dbReference type="InterPro" id="IPR022463">
    <property type="entry name" value="1-PFruKinase"/>
</dbReference>
<dbReference type="PANTHER" id="PTHR46566">
    <property type="entry name" value="1-PHOSPHOFRUCTOKINASE-RELATED"/>
    <property type="match status" value="1"/>
</dbReference>